<dbReference type="GO" id="GO:0043565">
    <property type="term" value="F:sequence-specific DNA binding"/>
    <property type="evidence" value="ECO:0007669"/>
    <property type="project" value="InterPro"/>
</dbReference>
<evidence type="ECO:0000256" key="5">
    <source>
        <dbReference type="SAM" id="Phobius"/>
    </source>
</evidence>
<feature type="transmembrane region" description="Helical" evidence="5">
    <location>
        <begin position="27"/>
        <end position="47"/>
    </location>
</feature>
<dbReference type="Proteomes" id="UP000823891">
    <property type="component" value="Unassembled WGS sequence"/>
</dbReference>
<dbReference type="SUPFAM" id="SSF46689">
    <property type="entry name" value="Homeodomain-like"/>
    <property type="match status" value="1"/>
</dbReference>
<feature type="transmembrane region" description="Helical" evidence="5">
    <location>
        <begin position="302"/>
        <end position="330"/>
    </location>
</feature>
<keyword evidence="5" id="KW-0812">Transmembrane</keyword>
<evidence type="ECO:0000313" key="7">
    <source>
        <dbReference type="EMBL" id="HJC24175.1"/>
    </source>
</evidence>
<keyword evidence="3" id="KW-0804">Transcription</keyword>
<evidence type="ECO:0000256" key="1">
    <source>
        <dbReference type="ARBA" id="ARBA00023015"/>
    </source>
</evidence>
<reference evidence="7" key="2">
    <citation type="submission" date="2021-04" db="EMBL/GenBank/DDBJ databases">
        <authorList>
            <person name="Gilroy R."/>
        </authorList>
    </citation>
    <scope>NUCLEOTIDE SEQUENCE</scope>
    <source>
        <strain evidence="7">USAMLcec2-132</strain>
    </source>
</reference>
<feature type="compositionally biased region" description="Basic and acidic residues" evidence="4">
    <location>
        <begin position="771"/>
        <end position="784"/>
    </location>
</feature>
<feature type="region of interest" description="Disordered" evidence="4">
    <location>
        <begin position="764"/>
        <end position="784"/>
    </location>
</feature>
<keyword evidence="2" id="KW-0238">DNA-binding</keyword>
<reference evidence="7" key="1">
    <citation type="journal article" date="2021" name="PeerJ">
        <title>Extensive microbial diversity within the chicken gut microbiome revealed by metagenomics and culture.</title>
        <authorList>
            <person name="Gilroy R."/>
            <person name="Ravi A."/>
            <person name="Getino M."/>
            <person name="Pursley I."/>
            <person name="Horton D.L."/>
            <person name="Alikhan N.F."/>
            <person name="Baker D."/>
            <person name="Gharbi K."/>
            <person name="Hall N."/>
            <person name="Watson M."/>
            <person name="Adriaenssens E.M."/>
            <person name="Foster-Nyarko E."/>
            <person name="Jarju S."/>
            <person name="Secka A."/>
            <person name="Antonio M."/>
            <person name="Oren A."/>
            <person name="Chaudhuri R.R."/>
            <person name="La Ragione R."/>
            <person name="Hildebrand F."/>
            <person name="Pallen M.J."/>
        </authorList>
    </citation>
    <scope>NUCLEOTIDE SEQUENCE</scope>
    <source>
        <strain evidence="7">USAMLcec2-132</strain>
    </source>
</reference>
<dbReference type="InterPro" id="IPR020449">
    <property type="entry name" value="Tscrpt_reg_AraC-type_HTH"/>
</dbReference>
<dbReference type="PANTHER" id="PTHR43280">
    <property type="entry name" value="ARAC-FAMILY TRANSCRIPTIONAL REGULATOR"/>
    <property type="match status" value="1"/>
</dbReference>
<proteinExistence type="predicted"/>
<dbReference type="Pfam" id="PF12833">
    <property type="entry name" value="HTH_18"/>
    <property type="match status" value="1"/>
</dbReference>
<dbReference type="InterPro" id="IPR009057">
    <property type="entry name" value="Homeodomain-like_sf"/>
</dbReference>
<dbReference type="Gene3D" id="1.10.10.60">
    <property type="entry name" value="Homeodomain-like"/>
    <property type="match status" value="2"/>
</dbReference>
<sequence length="784" mass="89364">MQTDKLKNIMKQFGQEFQNSVFFKKVLYSYLWVSCVIFIIFIAILFASNNQDYREMLEDMQEQTISQSYSINQTTLKDIISFCYTTLENPSMNAILYGDNSSVALAMDASELIDSLRNASSLVSSVYFINFRSRTIIDQNGRSSFENHIDGEIFEILEQMTPSTRPVFLLPRTIDYQSSSHVYEDVPVLTTIFYSNHSGALVVNLSQEAYSGMISLDGSDYIDVIMVGGEDTVITASDPGLFGADYSDNELYQLIREASGNSGSFRYAENGQQGSVRYIKNRGFDITYICTLKNRYFYSQNAFLGTLLQYTVVYLLTGIVFSFLLSWFIYNPLRELKTFIASRSQQDEQTEGGQKNDFSYLSSAYQQLLDMNENLKQISHAWQKERRRKLFRTLLYNGQDLSKQHSEELEALNAELPSKNNRILLLGVDPASMQTAEGISGVSETRLLNYILQNVTQELLSQEMTVQHIDLSYDDVILLLNFDEWMPETVTKRIREAQEFVGTHYQITFSAGIGEMVEDPEDLSLSFVSAQEALAQRFLTGSRSIHMGDELQLAPVPEQIYPYELADALIGAVKSMNPQAAESCTKEFFDTLKVYRMDQILSFILQLSSSLQRLEYGSYMEPPGGWDYKTMEKSTLADIREEMIRRCLADIEQLSKIREASSGKKEQISRIIQLVEENIYNPNLSVVWLADNVHLSVNYLRNIFKEGTGTSLSVYITRQKLELICSLLVETGLSLNEISDRLGFSTKNYFFTFFKKHTGMTPGDYRRMKKKEAPGQDGGTDKEA</sequence>
<dbReference type="PROSITE" id="PS00041">
    <property type="entry name" value="HTH_ARAC_FAMILY_1"/>
    <property type="match status" value="1"/>
</dbReference>
<dbReference type="InterPro" id="IPR018060">
    <property type="entry name" value="HTH_AraC"/>
</dbReference>
<keyword evidence="5" id="KW-1133">Transmembrane helix</keyword>
<evidence type="ECO:0000259" key="6">
    <source>
        <dbReference type="PROSITE" id="PS01124"/>
    </source>
</evidence>
<gene>
    <name evidence="7" type="ORF">H9761_10775</name>
</gene>
<dbReference type="GO" id="GO:0003700">
    <property type="term" value="F:DNA-binding transcription factor activity"/>
    <property type="evidence" value="ECO:0007669"/>
    <property type="project" value="InterPro"/>
</dbReference>
<dbReference type="PANTHER" id="PTHR43280:SF10">
    <property type="entry name" value="REGULATORY PROTEIN POCR"/>
    <property type="match status" value="1"/>
</dbReference>
<accession>A0A9D2NHR5</accession>
<keyword evidence="1" id="KW-0805">Transcription regulation</keyword>
<dbReference type="SMART" id="SM00342">
    <property type="entry name" value="HTH_ARAC"/>
    <property type="match status" value="1"/>
</dbReference>
<dbReference type="AlphaFoldDB" id="A0A9D2NHR5"/>
<evidence type="ECO:0000256" key="4">
    <source>
        <dbReference type="SAM" id="MobiDB-lite"/>
    </source>
</evidence>
<organism evidence="7 8">
    <name type="scientific">Candidatus Eisenbergiella merdavium</name>
    <dbReference type="NCBI Taxonomy" id="2838551"/>
    <lineage>
        <taxon>Bacteria</taxon>
        <taxon>Bacillati</taxon>
        <taxon>Bacillota</taxon>
        <taxon>Clostridia</taxon>
        <taxon>Lachnospirales</taxon>
        <taxon>Lachnospiraceae</taxon>
        <taxon>Eisenbergiella</taxon>
    </lineage>
</organism>
<dbReference type="EMBL" id="DWWS01000039">
    <property type="protein sequence ID" value="HJC24175.1"/>
    <property type="molecule type" value="Genomic_DNA"/>
</dbReference>
<keyword evidence="5" id="KW-0472">Membrane</keyword>
<comment type="caution">
    <text evidence="7">The sequence shown here is derived from an EMBL/GenBank/DDBJ whole genome shotgun (WGS) entry which is preliminary data.</text>
</comment>
<dbReference type="InterPro" id="IPR018062">
    <property type="entry name" value="HTH_AraC-typ_CS"/>
</dbReference>
<evidence type="ECO:0000313" key="8">
    <source>
        <dbReference type="Proteomes" id="UP000823891"/>
    </source>
</evidence>
<dbReference type="PROSITE" id="PS01124">
    <property type="entry name" value="HTH_ARAC_FAMILY_2"/>
    <property type="match status" value="1"/>
</dbReference>
<evidence type="ECO:0000256" key="2">
    <source>
        <dbReference type="ARBA" id="ARBA00023125"/>
    </source>
</evidence>
<name>A0A9D2NHR5_9FIRM</name>
<protein>
    <submittedName>
        <fullName evidence="7">Helix-turn-helix domain-containing protein</fullName>
    </submittedName>
</protein>
<evidence type="ECO:0000256" key="3">
    <source>
        <dbReference type="ARBA" id="ARBA00023163"/>
    </source>
</evidence>
<dbReference type="PRINTS" id="PR00032">
    <property type="entry name" value="HTHARAC"/>
</dbReference>
<feature type="domain" description="HTH araC/xylS-type" evidence="6">
    <location>
        <begin position="669"/>
        <end position="768"/>
    </location>
</feature>